<dbReference type="RefSeq" id="WP_216083816.1">
    <property type="nucleotide sequence ID" value="NZ_LIRB01000140.1"/>
</dbReference>
<evidence type="ECO:0000259" key="2">
    <source>
        <dbReference type="Pfam" id="PF13205"/>
    </source>
</evidence>
<sequence length="345" mass="37052">MTSKEEKAQRVNKILKVTILTSQLVSLNQPLYANALSAPKAEVGLENLNSALSLTGDTYYPKSDYTIPATMSTYAYPQMFNMATDALTLIDKSPNSSGTSLSPVLRLLFDKVAVLGFGELSIYRQSDDSLVQRILSSGGSVFISGALAYVSLPEPLADDTDYYVKVSSGMFVNFSGQSFGGIQTPELWNFRTVDESAPVVMSKTPEGSGASLYPELHLQFNEAVRLGIGGVIIHETKDGSIAEQLWISGGTVFPQSGYASVSGSHVRLAAPDPLASGTSYYVEITSGLITDLAGNPYMGMTKPGEWTFRTANSEIVDYTAPVVMSKTPEGSGASLYPELHLQFNE</sequence>
<comment type="caution">
    <text evidence="3">The sequence shown here is derived from an EMBL/GenBank/DDBJ whole genome shotgun (WGS) entry which is preliminary data.</text>
</comment>
<keyword evidence="4" id="KW-1185">Reference proteome</keyword>
<name>A0A132TRV6_9BACL</name>
<feature type="domain" description="SbsA Ig-like" evidence="2">
    <location>
        <begin position="194"/>
        <end position="310"/>
    </location>
</feature>
<reference evidence="3 4" key="1">
    <citation type="submission" date="2015-08" db="EMBL/GenBank/DDBJ databases">
        <title>Genomes of Paenibacillus riograndensis.</title>
        <authorList>
            <person name="Sant'Anna F.H."/>
            <person name="Souza R."/>
            <person name="Ambrosini A."/>
            <person name="Bach E."/>
            <person name="Fernandes G."/>
            <person name="Balsanelli E."/>
            <person name="Baura V.A."/>
            <person name="Pedrosa F.O."/>
            <person name="Souza E.M."/>
            <person name="Passaglia L."/>
        </authorList>
    </citation>
    <scope>NUCLEOTIDE SEQUENCE [LARGE SCALE GENOMIC DNA]</scope>
    <source>
        <strain evidence="3 4">CAS34</strain>
    </source>
</reference>
<accession>A0A132TRV6</accession>
<dbReference type="Pfam" id="PF13205">
    <property type="entry name" value="Big_5"/>
    <property type="match status" value="1"/>
</dbReference>
<dbReference type="Proteomes" id="UP000070475">
    <property type="component" value="Unassembled WGS sequence"/>
</dbReference>
<feature type="non-terminal residue" evidence="3">
    <location>
        <position position="345"/>
    </location>
</feature>
<evidence type="ECO:0000256" key="1">
    <source>
        <dbReference type="ARBA" id="ARBA00022729"/>
    </source>
</evidence>
<evidence type="ECO:0000313" key="4">
    <source>
        <dbReference type="Proteomes" id="UP000070475"/>
    </source>
</evidence>
<proteinExistence type="predicted"/>
<organism evidence="3 4">
    <name type="scientific">Paenibacillus riograndensis</name>
    <dbReference type="NCBI Taxonomy" id="483937"/>
    <lineage>
        <taxon>Bacteria</taxon>
        <taxon>Bacillati</taxon>
        <taxon>Bacillota</taxon>
        <taxon>Bacilli</taxon>
        <taxon>Bacillales</taxon>
        <taxon>Paenibacillaceae</taxon>
        <taxon>Paenibacillus</taxon>
        <taxon>Paenibacillus sonchi group</taxon>
    </lineage>
</organism>
<dbReference type="EMBL" id="LIRB01000140">
    <property type="protein sequence ID" value="KWX74041.1"/>
    <property type="molecule type" value="Genomic_DNA"/>
</dbReference>
<evidence type="ECO:0000313" key="3">
    <source>
        <dbReference type="EMBL" id="KWX74041.1"/>
    </source>
</evidence>
<gene>
    <name evidence="3" type="ORF">AMQ84_20875</name>
</gene>
<keyword evidence="1" id="KW-0732">Signal</keyword>
<protein>
    <recommendedName>
        <fullName evidence="2">SbsA Ig-like domain-containing protein</fullName>
    </recommendedName>
</protein>
<dbReference type="InterPro" id="IPR032812">
    <property type="entry name" value="SbsA_Ig"/>
</dbReference>
<dbReference type="AlphaFoldDB" id="A0A132TRV6"/>